<dbReference type="InterPro" id="IPR029016">
    <property type="entry name" value="GAF-like_dom_sf"/>
</dbReference>
<dbReference type="GO" id="GO:0003700">
    <property type="term" value="F:DNA-binding transcription factor activity"/>
    <property type="evidence" value="ECO:0007669"/>
    <property type="project" value="TreeGrafter"/>
</dbReference>
<evidence type="ECO:0000259" key="4">
    <source>
        <dbReference type="PROSITE" id="PS51077"/>
    </source>
</evidence>
<evidence type="ECO:0000256" key="3">
    <source>
        <dbReference type="ARBA" id="ARBA00023163"/>
    </source>
</evidence>
<dbReference type="RefSeq" id="WP_223273724.1">
    <property type="nucleotide sequence ID" value="NZ_NGAF01000015.1"/>
</dbReference>
<dbReference type="SUPFAM" id="SSF46785">
    <property type="entry name" value="Winged helix' DNA-binding domain"/>
    <property type="match status" value="1"/>
</dbReference>
<evidence type="ECO:0000256" key="1">
    <source>
        <dbReference type="ARBA" id="ARBA00023015"/>
    </source>
</evidence>
<dbReference type="GO" id="GO:0045892">
    <property type="term" value="P:negative regulation of DNA-templated transcription"/>
    <property type="evidence" value="ECO:0007669"/>
    <property type="project" value="TreeGrafter"/>
</dbReference>
<sequence length="258" mass="27589">MDELGQPFKAPPAYAVTSVDNALRIAAMLQLEGALTVSQVAERIGVAPSTAHRLLQMLVYRDFAVQDSDRAYRVGPLLELAAHSRSAASRLRAAALPQLRRIVDQLGESANLTVRTADTVRFVASVECGQALRVGSREGMVFPAQRTSGGMVLLAEVSPAELAALYAPERFTERPEPPPDLGQLSAELEKIRRNEFAVNDGRSERGVVAVGVAVRDGSGAAVAALSVSMPSVRYEKRSLPRYVAVLRSAAADLGRDLA</sequence>
<dbReference type="SUPFAM" id="SSF55781">
    <property type="entry name" value="GAF domain-like"/>
    <property type="match status" value="1"/>
</dbReference>
<dbReference type="PANTHER" id="PTHR30136:SF24">
    <property type="entry name" value="HTH-TYPE TRANSCRIPTIONAL REPRESSOR ALLR"/>
    <property type="match status" value="1"/>
</dbReference>
<evidence type="ECO:0000256" key="2">
    <source>
        <dbReference type="ARBA" id="ARBA00023125"/>
    </source>
</evidence>
<feature type="domain" description="IclR-ED" evidence="5">
    <location>
        <begin position="76"/>
        <end position="258"/>
    </location>
</feature>
<dbReference type="Proteomes" id="UP000215506">
    <property type="component" value="Unassembled WGS sequence"/>
</dbReference>
<evidence type="ECO:0000259" key="5">
    <source>
        <dbReference type="PROSITE" id="PS51078"/>
    </source>
</evidence>
<reference evidence="6 7" key="1">
    <citation type="submission" date="2017-07" db="EMBL/GenBank/DDBJ databases">
        <title>First draft Genome Sequence of Nocardia cerradoensis isolated from human infection.</title>
        <authorList>
            <person name="Carrasco G."/>
        </authorList>
    </citation>
    <scope>NUCLEOTIDE SEQUENCE [LARGE SCALE GENOMIC DNA]</scope>
    <source>
        <strain evidence="6 7">CNM20130759</strain>
    </source>
</reference>
<accession>A0A231H009</accession>
<dbReference type="PROSITE" id="PS51078">
    <property type="entry name" value="ICLR_ED"/>
    <property type="match status" value="1"/>
</dbReference>
<feature type="domain" description="HTH iclR-type" evidence="4">
    <location>
        <begin position="16"/>
        <end position="76"/>
    </location>
</feature>
<dbReference type="InterPro" id="IPR036390">
    <property type="entry name" value="WH_DNA-bd_sf"/>
</dbReference>
<dbReference type="EMBL" id="NGAF01000015">
    <property type="protein sequence ID" value="OXR42190.1"/>
    <property type="molecule type" value="Genomic_DNA"/>
</dbReference>
<name>A0A231H009_9NOCA</name>
<protein>
    <submittedName>
        <fullName evidence="6">Transcriptional regulator KdgR</fullName>
    </submittedName>
</protein>
<keyword evidence="7" id="KW-1185">Reference proteome</keyword>
<keyword evidence="2" id="KW-0238">DNA-binding</keyword>
<dbReference type="Gene3D" id="3.30.450.40">
    <property type="match status" value="1"/>
</dbReference>
<dbReference type="PANTHER" id="PTHR30136">
    <property type="entry name" value="HELIX-TURN-HELIX TRANSCRIPTIONAL REGULATOR, ICLR FAMILY"/>
    <property type="match status" value="1"/>
</dbReference>
<comment type="caution">
    <text evidence="6">The sequence shown here is derived from an EMBL/GenBank/DDBJ whole genome shotgun (WGS) entry which is preliminary data.</text>
</comment>
<organism evidence="6 7">
    <name type="scientific">Nocardia cerradoensis</name>
    <dbReference type="NCBI Taxonomy" id="85688"/>
    <lineage>
        <taxon>Bacteria</taxon>
        <taxon>Bacillati</taxon>
        <taxon>Actinomycetota</taxon>
        <taxon>Actinomycetes</taxon>
        <taxon>Mycobacteriales</taxon>
        <taxon>Nocardiaceae</taxon>
        <taxon>Nocardia</taxon>
    </lineage>
</organism>
<dbReference type="InterPro" id="IPR014757">
    <property type="entry name" value="Tscrpt_reg_IclR_C"/>
</dbReference>
<dbReference type="Gene3D" id="1.10.10.10">
    <property type="entry name" value="Winged helix-like DNA-binding domain superfamily/Winged helix DNA-binding domain"/>
    <property type="match status" value="1"/>
</dbReference>
<dbReference type="InterPro" id="IPR036388">
    <property type="entry name" value="WH-like_DNA-bd_sf"/>
</dbReference>
<evidence type="ECO:0000313" key="6">
    <source>
        <dbReference type="EMBL" id="OXR42190.1"/>
    </source>
</evidence>
<dbReference type="InterPro" id="IPR050707">
    <property type="entry name" value="HTH_MetabolicPath_Reg"/>
</dbReference>
<dbReference type="PROSITE" id="PS51077">
    <property type="entry name" value="HTH_ICLR"/>
    <property type="match status" value="1"/>
</dbReference>
<proteinExistence type="predicted"/>
<dbReference type="Pfam" id="PF01614">
    <property type="entry name" value="IclR_C"/>
    <property type="match status" value="1"/>
</dbReference>
<dbReference type="GO" id="GO:0003677">
    <property type="term" value="F:DNA binding"/>
    <property type="evidence" value="ECO:0007669"/>
    <property type="project" value="UniProtKB-KW"/>
</dbReference>
<evidence type="ECO:0000313" key="7">
    <source>
        <dbReference type="Proteomes" id="UP000215506"/>
    </source>
</evidence>
<gene>
    <name evidence="6" type="primary">kdgR_3</name>
    <name evidence="6" type="ORF">B7C42_05789</name>
</gene>
<keyword evidence="1" id="KW-0805">Transcription regulation</keyword>
<dbReference type="SMART" id="SM00346">
    <property type="entry name" value="HTH_ICLR"/>
    <property type="match status" value="1"/>
</dbReference>
<dbReference type="AlphaFoldDB" id="A0A231H009"/>
<keyword evidence="3" id="KW-0804">Transcription</keyword>
<dbReference type="InterPro" id="IPR005471">
    <property type="entry name" value="Tscrpt_reg_IclR_N"/>
</dbReference>
<dbReference type="Pfam" id="PF09339">
    <property type="entry name" value="HTH_IclR"/>
    <property type="match status" value="1"/>
</dbReference>